<dbReference type="FunFam" id="3.30.420.40:FF:000004">
    <property type="entry name" value="Molecular chaperone DnaK"/>
    <property type="match status" value="1"/>
</dbReference>
<comment type="similarity">
    <text evidence="1 4">Belongs to the heat shock protein 70 family.</text>
</comment>
<dbReference type="PROSITE" id="PS00329">
    <property type="entry name" value="HSP70_2"/>
    <property type="match status" value="1"/>
</dbReference>
<dbReference type="Gene3D" id="3.30.30.30">
    <property type="match status" value="1"/>
</dbReference>
<keyword evidence="2 4" id="KW-0547">Nucleotide-binding</keyword>
<keyword evidence="3 4" id="KW-0067">ATP-binding</keyword>
<dbReference type="SUPFAM" id="SSF100920">
    <property type="entry name" value="Heat shock protein 70kD (HSP70), peptide-binding domain"/>
    <property type="match status" value="1"/>
</dbReference>
<sequence>MAVIGIDLGTTFCCAAVLARGTPESIINDLGNRTTPSYVAFTENDLLIGGPARDQTTSNPANTVYSVKRLIGRAFKDPSVTEDRKLWSFNVIERDGKPVIKVVDRGTEKEFRPEEISAFLLKKMKQISSDKLGEEVKKAVITVPAYFNNDQRDATKKAGEIAGLEVVHILNEPTAAAIAFAYKKDCSKERCVMVFDLGGGTFDVTVMKIKERTYQVVSLGGDSHLGGEDFVNNMMNYFFDEYKHKYAVDLRDDATAIQRMRSACEGLKHTLSAIPRGKVGVILKGKPYPLEMSRAMFENINNQLFQRTIEVVDQTMKAKNIQKSDIDDVLLVGGSSRIPRVRQLLKEYFGGKELNKSINPDEAVAQGAAIRACMSNVDETRLNVTQELILLEVLPLSLGIESEGHRMNILIPRNTTVPCTVKKYVAPAKDFQESVQVRVYQGESDNTDENYFLDEFEVIGIPPMKRGEAKIEITYSVDANVILTVTAVLVCKNKRFEKRIETKNRISPEQLQKMLERSMEYDELIGAQ</sequence>
<dbReference type="InterPro" id="IPR043129">
    <property type="entry name" value="ATPase_NBD"/>
</dbReference>
<evidence type="ECO:0008006" key="7">
    <source>
        <dbReference type="Google" id="ProtNLM"/>
    </source>
</evidence>
<evidence type="ECO:0000256" key="4">
    <source>
        <dbReference type="RuleBase" id="RU003322"/>
    </source>
</evidence>
<evidence type="ECO:0000256" key="3">
    <source>
        <dbReference type="ARBA" id="ARBA00022840"/>
    </source>
</evidence>
<dbReference type="FunFam" id="3.90.640.10:FF:000003">
    <property type="entry name" value="Molecular chaperone DnaK"/>
    <property type="match status" value="1"/>
</dbReference>
<evidence type="ECO:0000256" key="1">
    <source>
        <dbReference type="ARBA" id="ARBA00007381"/>
    </source>
</evidence>
<dbReference type="PROSITE" id="PS01036">
    <property type="entry name" value="HSP70_3"/>
    <property type="match status" value="1"/>
</dbReference>
<dbReference type="GO" id="GO:0140662">
    <property type="term" value="F:ATP-dependent protein folding chaperone"/>
    <property type="evidence" value="ECO:0007669"/>
    <property type="project" value="InterPro"/>
</dbReference>
<dbReference type="InterPro" id="IPR018181">
    <property type="entry name" value="Heat_shock_70_CS"/>
</dbReference>
<reference evidence="5" key="1">
    <citation type="submission" date="2024-06" db="EMBL/GenBank/DDBJ databases">
        <authorList>
            <person name="Liu X."/>
            <person name="Lenzi L."/>
            <person name="Haldenby T S."/>
            <person name="Uol C."/>
        </authorList>
    </citation>
    <scope>NUCLEOTIDE SEQUENCE</scope>
</reference>
<dbReference type="Gene3D" id="3.30.420.40">
    <property type="match status" value="2"/>
</dbReference>
<dbReference type="PRINTS" id="PR00301">
    <property type="entry name" value="HEATSHOCK70"/>
</dbReference>
<dbReference type="CDD" id="cd24028">
    <property type="entry name" value="ASKHA_NBD_HSP70_HSPA1-like"/>
    <property type="match status" value="1"/>
</dbReference>
<dbReference type="PANTHER" id="PTHR19375">
    <property type="entry name" value="HEAT SHOCK PROTEIN 70KDA"/>
    <property type="match status" value="1"/>
</dbReference>
<dbReference type="AlphaFoldDB" id="A0AAV2T951"/>
<dbReference type="Gene3D" id="2.60.34.10">
    <property type="entry name" value="Substrate Binding Domain Of DNAk, Chain A, domain 1"/>
    <property type="match status" value="1"/>
</dbReference>
<evidence type="ECO:0000313" key="6">
    <source>
        <dbReference type="Proteomes" id="UP001497525"/>
    </source>
</evidence>
<dbReference type="Proteomes" id="UP001497525">
    <property type="component" value="Unassembled WGS sequence"/>
</dbReference>
<protein>
    <recommendedName>
        <fullName evidence="7">Heat shock protein 70</fullName>
    </recommendedName>
</protein>
<dbReference type="InterPro" id="IPR029047">
    <property type="entry name" value="HSP70_peptide-bd_sf"/>
</dbReference>
<dbReference type="PROSITE" id="PS00297">
    <property type="entry name" value="HSP70_1"/>
    <property type="match status" value="1"/>
</dbReference>
<evidence type="ECO:0000256" key="2">
    <source>
        <dbReference type="ARBA" id="ARBA00022741"/>
    </source>
</evidence>
<proteinExistence type="inferred from homology"/>
<dbReference type="SUPFAM" id="SSF53067">
    <property type="entry name" value="Actin-like ATPase domain"/>
    <property type="match status" value="2"/>
</dbReference>
<accession>A0AAV2T951</accession>
<dbReference type="Pfam" id="PF00012">
    <property type="entry name" value="HSP70"/>
    <property type="match status" value="1"/>
</dbReference>
<comment type="caution">
    <text evidence="5">The sequence shown here is derived from an EMBL/GenBank/DDBJ whole genome shotgun (WGS) entry which is preliminary data.</text>
</comment>
<evidence type="ECO:0000313" key="5">
    <source>
        <dbReference type="EMBL" id="CAL5132619.1"/>
    </source>
</evidence>
<gene>
    <name evidence="5" type="ORF">CDAUBV1_LOCUS5470</name>
</gene>
<name>A0AAV2T951_CALDB</name>
<dbReference type="Gene3D" id="3.90.640.10">
    <property type="entry name" value="Actin, Chain A, domain 4"/>
    <property type="match status" value="1"/>
</dbReference>
<dbReference type="EMBL" id="CAXLJL010000134">
    <property type="protein sequence ID" value="CAL5132619.1"/>
    <property type="molecule type" value="Genomic_DNA"/>
</dbReference>
<organism evidence="5 6">
    <name type="scientific">Calicophoron daubneyi</name>
    <name type="common">Rumen fluke</name>
    <name type="synonym">Paramphistomum daubneyi</name>
    <dbReference type="NCBI Taxonomy" id="300641"/>
    <lineage>
        <taxon>Eukaryota</taxon>
        <taxon>Metazoa</taxon>
        <taxon>Spiralia</taxon>
        <taxon>Lophotrochozoa</taxon>
        <taxon>Platyhelminthes</taxon>
        <taxon>Trematoda</taxon>
        <taxon>Digenea</taxon>
        <taxon>Plagiorchiida</taxon>
        <taxon>Pronocephalata</taxon>
        <taxon>Paramphistomoidea</taxon>
        <taxon>Paramphistomidae</taxon>
        <taxon>Calicophoron</taxon>
    </lineage>
</organism>
<dbReference type="InterPro" id="IPR013126">
    <property type="entry name" value="Hsp_70_fam"/>
</dbReference>
<dbReference type="FunFam" id="3.30.30.30:FF:000001">
    <property type="entry name" value="heat shock 70 kDa protein-like"/>
    <property type="match status" value="1"/>
</dbReference>
<dbReference type="GO" id="GO:0005524">
    <property type="term" value="F:ATP binding"/>
    <property type="evidence" value="ECO:0007669"/>
    <property type="project" value="UniProtKB-KW"/>
</dbReference>